<dbReference type="EMBL" id="JARCJK010000011">
    <property type="protein sequence ID" value="MDE4167590.1"/>
    <property type="molecule type" value="Genomic_DNA"/>
</dbReference>
<evidence type="ECO:0000313" key="2">
    <source>
        <dbReference type="Proteomes" id="UP001218364"/>
    </source>
</evidence>
<dbReference type="Proteomes" id="UP001218364">
    <property type="component" value="Unassembled WGS sequence"/>
</dbReference>
<evidence type="ECO:0000313" key="1">
    <source>
        <dbReference type="EMBL" id="MDE4167590.1"/>
    </source>
</evidence>
<reference evidence="1 2" key="1">
    <citation type="submission" date="2023-02" db="EMBL/GenBank/DDBJ databases">
        <title>Population genomics of bacteria associated with diatom.</title>
        <authorList>
            <person name="Xie J."/>
            <person name="Wang H."/>
        </authorList>
    </citation>
    <scope>NUCLEOTIDE SEQUENCE [LARGE SCALE GENOMIC DNA]</scope>
    <source>
        <strain evidence="1 2">PT47_8</strain>
    </source>
</reference>
<gene>
    <name evidence="1" type="ORF">PXK24_17985</name>
</gene>
<sequence length="161" mass="17465">MRPVPSLLVSRPTILRRFLRQLALTAALLICGPAFIVGLISGAAQAMPIDPVQQHNSNALWFENWTGLSKATLVVAGPDGSVTRVFAEAGTPVFELGRGEVLDGVYRYELKAATEETVKIVNPIDNGRGESSNSRAKPFYMNGAFQVSRGVIIVPEDIREE</sequence>
<name>A0ABD4XDS8_9RHOB</name>
<dbReference type="RefSeq" id="WP_274840055.1">
    <property type="nucleotide sequence ID" value="NZ_JARCJF010000011.1"/>
</dbReference>
<comment type="caution">
    <text evidence="1">The sequence shown here is derived from an EMBL/GenBank/DDBJ whole genome shotgun (WGS) entry which is preliminary data.</text>
</comment>
<organism evidence="1 2">
    <name type="scientific">Phaeobacter gallaeciensis</name>
    <dbReference type="NCBI Taxonomy" id="60890"/>
    <lineage>
        <taxon>Bacteria</taxon>
        <taxon>Pseudomonadati</taxon>
        <taxon>Pseudomonadota</taxon>
        <taxon>Alphaproteobacteria</taxon>
        <taxon>Rhodobacterales</taxon>
        <taxon>Roseobacteraceae</taxon>
        <taxon>Phaeobacter</taxon>
    </lineage>
</organism>
<accession>A0ABD4XDS8</accession>
<protein>
    <submittedName>
        <fullName evidence="1">Uncharacterized protein</fullName>
    </submittedName>
</protein>
<dbReference type="AlphaFoldDB" id="A0ABD4XDS8"/>
<proteinExistence type="predicted"/>